<evidence type="ECO:0000313" key="2">
    <source>
        <dbReference type="Proteomes" id="UP000321816"/>
    </source>
</evidence>
<gene>
    <name evidence="1" type="ORF">FTX54_007900</name>
</gene>
<proteinExistence type="predicted"/>
<dbReference type="KEGG" id="ahal:FTX54_007900"/>
<dbReference type="Proteomes" id="UP000321816">
    <property type="component" value="Chromosome"/>
</dbReference>
<evidence type="ECO:0008006" key="3">
    <source>
        <dbReference type="Google" id="ProtNLM"/>
    </source>
</evidence>
<organism evidence="1 2">
    <name type="scientific">Alkalicoccus halolimnae</name>
    <dbReference type="NCBI Taxonomy" id="1667239"/>
    <lineage>
        <taxon>Bacteria</taxon>
        <taxon>Bacillati</taxon>
        <taxon>Bacillota</taxon>
        <taxon>Bacilli</taxon>
        <taxon>Bacillales</taxon>
        <taxon>Bacillaceae</taxon>
        <taxon>Alkalicoccus</taxon>
    </lineage>
</organism>
<evidence type="ECO:0000313" key="1">
    <source>
        <dbReference type="EMBL" id="WWD81705.1"/>
    </source>
</evidence>
<dbReference type="AlphaFoldDB" id="A0AAJ8LZ92"/>
<sequence>MKFEMQDQQNQRIARISSSHLIIGVDIAQHHHVARAVNYRGIAFGKPQALQ</sequence>
<reference evidence="1 2" key="1">
    <citation type="submission" date="2024-01" db="EMBL/GenBank/DDBJ databases">
        <title>Complete Genome Sequence of Alkalicoccus halolimnae BZ-SZ-XJ29T, a Moderately Halophilic Bacterium Isolated from a Salt Lake.</title>
        <authorList>
            <person name="Zhao B."/>
        </authorList>
    </citation>
    <scope>NUCLEOTIDE SEQUENCE [LARGE SCALE GENOMIC DNA]</scope>
    <source>
        <strain evidence="1 2">BZ-SZ-XJ29</strain>
    </source>
</reference>
<keyword evidence="2" id="KW-1185">Reference proteome</keyword>
<accession>A0AAJ8LZ92</accession>
<dbReference type="EMBL" id="CP144914">
    <property type="protein sequence ID" value="WWD81705.1"/>
    <property type="molecule type" value="Genomic_DNA"/>
</dbReference>
<name>A0AAJ8LZ92_9BACI</name>
<protein>
    <recommendedName>
        <fullName evidence="3">IS110 family transposase</fullName>
    </recommendedName>
</protein>